<dbReference type="PANTHER" id="PTHR43685">
    <property type="entry name" value="GLYCOSYLTRANSFERASE"/>
    <property type="match status" value="1"/>
</dbReference>
<dbReference type="Gene3D" id="3.90.550.10">
    <property type="entry name" value="Spore Coat Polysaccharide Biosynthesis Protein SpsA, Chain A"/>
    <property type="match status" value="1"/>
</dbReference>
<dbReference type="EC" id="2.4.-.-" evidence="4"/>
<dbReference type="InterPro" id="IPR027791">
    <property type="entry name" value="Galactosyl_T_C"/>
</dbReference>
<reference evidence="5" key="1">
    <citation type="journal article" date="2019" name="Int. J. Syst. Evol. Microbiol.">
        <title>The Global Catalogue of Microorganisms (GCM) 10K type strain sequencing project: providing services to taxonomists for standard genome sequencing and annotation.</title>
        <authorList>
            <consortium name="The Broad Institute Genomics Platform"/>
            <consortium name="The Broad Institute Genome Sequencing Center for Infectious Disease"/>
            <person name="Wu L."/>
            <person name="Ma J."/>
        </authorList>
    </citation>
    <scope>NUCLEOTIDE SEQUENCE [LARGE SCALE GENOMIC DNA]</scope>
    <source>
        <strain evidence="5">CECT 9128</strain>
    </source>
</reference>
<evidence type="ECO:0000313" key="4">
    <source>
        <dbReference type="EMBL" id="MFC4027488.1"/>
    </source>
</evidence>
<organism evidence="4 5">
    <name type="scientific">Zunongwangia endophytica</name>
    <dbReference type="NCBI Taxonomy" id="1808945"/>
    <lineage>
        <taxon>Bacteria</taxon>
        <taxon>Pseudomonadati</taxon>
        <taxon>Bacteroidota</taxon>
        <taxon>Flavobacteriia</taxon>
        <taxon>Flavobacteriales</taxon>
        <taxon>Flavobacteriaceae</taxon>
        <taxon>Zunongwangia</taxon>
    </lineage>
</organism>
<dbReference type="InterPro" id="IPR029044">
    <property type="entry name" value="Nucleotide-diphossugar_trans"/>
</dbReference>
<dbReference type="PANTHER" id="PTHR43685:SF3">
    <property type="entry name" value="SLR2126 PROTEIN"/>
    <property type="match status" value="1"/>
</dbReference>
<dbReference type="InterPro" id="IPR001173">
    <property type="entry name" value="Glyco_trans_2-like"/>
</dbReference>
<proteinExistence type="predicted"/>
<gene>
    <name evidence="4" type="ORF">ACFOS1_08735</name>
</gene>
<dbReference type="Pfam" id="PF02709">
    <property type="entry name" value="Glyco_transf_7C"/>
    <property type="match status" value="1"/>
</dbReference>
<dbReference type="Proteomes" id="UP001595793">
    <property type="component" value="Unassembled WGS sequence"/>
</dbReference>
<name>A0ABV8H6I4_9FLAO</name>
<feature type="domain" description="Galactosyltransferase C-terminal" evidence="3">
    <location>
        <begin position="136"/>
        <end position="193"/>
    </location>
</feature>
<keyword evidence="1 4" id="KW-0808">Transferase</keyword>
<comment type="caution">
    <text evidence="4">The sequence shown here is derived from an EMBL/GenBank/DDBJ whole genome shotgun (WGS) entry which is preliminary data.</text>
</comment>
<keyword evidence="4" id="KW-0328">Glycosyltransferase</keyword>
<feature type="domain" description="Glycosyltransferase 2-like" evidence="2">
    <location>
        <begin position="3"/>
        <end position="114"/>
    </location>
</feature>
<evidence type="ECO:0000256" key="1">
    <source>
        <dbReference type="ARBA" id="ARBA00022679"/>
    </source>
</evidence>
<dbReference type="CDD" id="cd00761">
    <property type="entry name" value="Glyco_tranf_GTA_type"/>
    <property type="match status" value="1"/>
</dbReference>
<protein>
    <submittedName>
        <fullName evidence="4">Glycosyltransferase family 2 protein</fullName>
        <ecNumber evidence="4">2.4.-.-</ecNumber>
    </submittedName>
</protein>
<evidence type="ECO:0000259" key="2">
    <source>
        <dbReference type="Pfam" id="PF00535"/>
    </source>
</evidence>
<sequence length="357" mass="42116">MLSLVLTYRNRQLEIVKRCLDSLREQSDQDFKVFLVNYGSSDKFTTALEKQIKNYNFIDYIFVSTYGQLWNKSRAINIALQKCNSPLFLMGDIDLLYHPEMVRKCKQISQKNDIVYFKYAFLDKKESSKDGTFFDYNPSFTGNEGVTGTTLYKTSILKKINGYDEFYHGWGAEDTDVHLRLKNAGFSVHFFDEEILVKHQWHPKQYRSKKSEFPYHTNLEKINHRYMMMQNQNKVTHANLKFVWGEMPNIVKFTELRNPINRIILTSECNQFDAFLTGVFPILSESSSIKIKTDSLGKSIKNRLKKTIGKKYIRTYSMEYINNKLLEAIILQHRLSIYHYQIDWEKEELTLKIVPDA</sequence>
<dbReference type="InterPro" id="IPR050834">
    <property type="entry name" value="Glycosyltransf_2"/>
</dbReference>
<accession>A0ABV8H6I4</accession>
<keyword evidence="5" id="KW-1185">Reference proteome</keyword>
<dbReference type="RefSeq" id="WP_290234045.1">
    <property type="nucleotide sequence ID" value="NZ_JAUFPZ010000002.1"/>
</dbReference>
<dbReference type="SUPFAM" id="SSF53448">
    <property type="entry name" value="Nucleotide-diphospho-sugar transferases"/>
    <property type="match status" value="1"/>
</dbReference>
<dbReference type="EMBL" id="JBHSAS010000006">
    <property type="protein sequence ID" value="MFC4027488.1"/>
    <property type="molecule type" value="Genomic_DNA"/>
</dbReference>
<dbReference type="Pfam" id="PF00535">
    <property type="entry name" value="Glycos_transf_2"/>
    <property type="match status" value="1"/>
</dbReference>
<evidence type="ECO:0000313" key="5">
    <source>
        <dbReference type="Proteomes" id="UP001595793"/>
    </source>
</evidence>
<dbReference type="GO" id="GO:0016757">
    <property type="term" value="F:glycosyltransferase activity"/>
    <property type="evidence" value="ECO:0007669"/>
    <property type="project" value="UniProtKB-KW"/>
</dbReference>
<evidence type="ECO:0000259" key="3">
    <source>
        <dbReference type="Pfam" id="PF02709"/>
    </source>
</evidence>